<proteinExistence type="predicted"/>
<evidence type="ECO:0000313" key="2">
    <source>
        <dbReference type="EMBL" id="GBN15136.1"/>
    </source>
</evidence>
<feature type="compositionally biased region" description="Basic and acidic residues" evidence="1">
    <location>
        <begin position="40"/>
        <end position="53"/>
    </location>
</feature>
<feature type="region of interest" description="Disordered" evidence="1">
    <location>
        <begin position="34"/>
        <end position="53"/>
    </location>
</feature>
<comment type="caution">
    <text evidence="2">The sequence shown here is derived from an EMBL/GenBank/DDBJ whole genome shotgun (WGS) entry which is preliminary data.</text>
</comment>
<organism evidence="2 3">
    <name type="scientific">Araneus ventricosus</name>
    <name type="common">Orbweaver spider</name>
    <name type="synonym">Epeira ventricosa</name>
    <dbReference type="NCBI Taxonomy" id="182803"/>
    <lineage>
        <taxon>Eukaryota</taxon>
        <taxon>Metazoa</taxon>
        <taxon>Ecdysozoa</taxon>
        <taxon>Arthropoda</taxon>
        <taxon>Chelicerata</taxon>
        <taxon>Arachnida</taxon>
        <taxon>Araneae</taxon>
        <taxon>Araneomorphae</taxon>
        <taxon>Entelegynae</taxon>
        <taxon>Araneoidea</taxon>
        <taxon>Araneidae</taxon>
        <taxon>Araneus</taxon>
    </lineage>
</organism>
<accession>A0A4Y2LNJ9</accession>
<evidence type="ECO:0000313" key="3">
    <source>
        <dbReference type="Proteomes" id="UP000499080"/>
    </source>
</evidence>
<dbReference type="AlphaFoldDB" id="A0A4Y2LNJ9"/>
<dbReference type="Proteomes" id="UP000499080">
    <property type="component" value="Unassembled WGS sequence"/>
</dbReference>
<reference evidence="2 3" key="1">
    <citation type="journal article" date="2019" name="Sci. Rep.">
        <title>Orb-weaving spider Araneus ventricosus genome elucidates the spidroin gene catalogue.</title>
        <authorList>
            <person name="Kono N."/>
            <person name="Nakamura H."/>
            <person name="Ohtoshi R."/>
            <person name="Moran D.A.P."/>
            <person name="Shinohara A."/>
            <person name="Yoshida Y."/>
            <person name="Fujiwara M."/>
            <person name="Mori M."/>
            <person name="Tomita M."/>
            <person name="Arakawa K."/>
        </authorList>
    </citation>
    <scope>NUCLEOTIDE SEQUENCE [LARGE SCALE GENOMIC DNA]</scope>
</reference>
<sequence length="120" mass="14163">MQSRLSKPYYHCQQASKNFQKKWEERNSPICRRGNQFRGTFDEERRTTPREFENRDSSMLIGRNALEKGQEFLESCFRIRHWSADSRNRLQKEEIFAGNYPAASSCAGGLASGERLKFRY</sequence>
<name>A0A4Y2LNJ9_ARAVE</name>
<gene>
    <name evidence="2" type="ORF">AVEN_98202_1</name>
</gene>
<keyword evidence="3" id="KW-1185">Reference proteome</keyword>
<protein>
    <submittedName>
        <fullName evidence="2">Uncharacterized protein</fullName>
    </submittedName>
</protein>
<dbReference type="EMBL" id="BGPR01005991">
    <property type="protein sequence ID" value="GBN15136.1"/>
    <property type="molecule type" value="Genomic_DNA"/>
</dbReference>
<evidence type="ECO:0000256" key="1">
    <source>
        <dbReference type="SAM" id="MobiDB-lite"/>
    </source>
</evidence>